<evidence type="ECO:0000313" key="5">
    <source>
        <dbReference type="Proteomes" id="UP001501710"/>
    </source>
</evidence>
<keyword evidence="1 4" id="KW-0489">Methyltransferase</keyword>
<dbReference type="Gene3D" id="3.40.50.150">
    <property type="entry name" value="Vaccinia Virus protein VP39"/>
    <property type="match status" value="1"/>
</dbReference>
<name>A0ABP8CKK4_9ACTN</name>
<comment type="caution">
    <text evidence="4">The sequence shown here is derived from an EMBL/GenBank/DDBJ whole genome shotgun (WGS) entry which is preliminary data.</text>
</comment>
<dbReference type="RefSeq" id="WP_344904980.1">
    <property type="nucleotide sequence ID" value="NZ_BAABAS010000026.1"/>
</dbReference>
<dbReference type="PANTHER" id="PTHR40048">
    <property type="entry name" value="RHAMNOSYL O-METHYLTRANSFERASE"/>
    <property type="match status" value="1"/>
</dbReference>
<dbReference type="Proteomes" id="UP001501710">
    <property type="component" value="Unassembled WGS sequence"/>
</dbReference>
<evidence type="ECO:0000256" key="1">
    <source>
        <dbReference type="ARBA" id="ARBA00022603"/>
    </source>
</evidence>
<sequence>MTDTDLLRVARSAKGFMPDDEGLALYETALEYGKRLAGTGPLLEVGTYCGKSAVYLGAAARTAGTVVVTVDHHHGSEENQAGWEHHDPSLVDPRTGRMDTLPTFRVTLAAAGLEGEVVAVVGQSRTVSAFWRTPLALLFIDGGHAEEHAQGDYEGWAPHVAVGGALVIHDVFPDPRDGGQPPYHVYLRALASGAFEERRAVGSLRVLERTGDTDPLTPGPVTGGRP</sequence>
<organism evidence="4 5">
    <name type="scientific">Actinomadura meridiana</name>
    <dbReference type="NCBI Taxonomy" id="559626"/>
    <lineage>
        <taxon>Bacteria</taxon>
        <taxon>Bacillati</taxon>
        <taxon>Actinomycetota</taxon>
        <taxon>Actinomycetes</taxon>
        <taxon>Streptosporangiales</taxon>
        <taxon>Thermomonosporaceae</taxon>
        <taxon>Actinomadura</taxon>
    </lineage>
</organism>
<accession>A0ABP8CKK4</accession>
<dbReference type="GO" id="GO:0008168">
    <property type="term" value="F:methyltransferase activity"/>
    <property type="evidence" value="ECO:0007669"/>
    <property type="project" value="UniProtKB-KW"/>
</dbReference>
<dbReference type="EMBL" id="BAABAS010000026">
    <property type="protein sequence ID" value="GAA4240460.1"/>
    <property type="molecule type" value="Genomic_DNA"/>
</dbReference>
<dbReference type="InterPro" id="IPR029063">
    <property type="entry name" value="SAM-dependent_MTases_sf"/>
</dbReference>
<feature type="region of interest" description="Disordered" evidence="3">
    <location>
        <begin position="207"/>
        <end position="226"/>
    </location>
</feature>
<keyword evidence="2" id="KW-0808">Transferase</keyword>
<evidence type="ECO:0000256" key="3">
    <source>
        <dbReference type="SAM" id="MobiDB-lite"/>
    </source>
</evidence>
<dbReference type="SUPFAM" id="SSF53335">
    <property type="entry name" value="S-adenosyl-L-methionine-dependent methyltransferases"/>
    <property type="match status" value="1"/>
</dbReference>
<reference evidence="5" key="1">
    <citation type="journal article" date="2019" name="Int. J. Syst. Evol. Microbiol.">
        <title>The Global Catalogue of Microorganisms (GCM) 10K type strain sequencing project: providing services to taxonomists for standard genome sequencing and annotation.</title>
        <authorList>
            <consortium name="The Broad Institute Genomics Platform"/>
            <consortium name="The Broad Institute Genome Sequencing Center for Infectious Disease"/>
            <person name="Wu L."/>
            <person name="Ma J."/>
        </authorList>
    </citation>
    <scope>NUCLEOTIDE SEQUENCE [LARGE SCALE GENOMIC DNA]</scope>
    <source>
        <strain evidence="5">JCM 17440</strain>
    </source>
</reference>
<gene>
    <name evidence="4" type="ORF">GCM10022254_65180</name>
</gene>
<dbReference type="GO" id="GO:0032259">
    <property type="term" value="P:methylation"/>
    <property type="evidence" value="ECO:0007669"/>
    <property type="project" value="UniProtKB-KW"/>
</dbReference>
<keyword evidence="5" id="KW-1185">Reference proteome</keyword>
<protein>
    <submittedName>
        <fullName evidence="4">Class I SAM-dependent methyltransferase</fullName>
    </submittedName>
</protein>
<dbReference type="Pfam" id="PF13578">
    <property type="entry name" value="Methyltransf_24"/>
    <property type="match status" value="1"/>
</dbReference>
<evidence type="ECO:0000313" key="4">
    <source>
        <dbReference type="EMBL" id="GAA4240460.1"/>
    </source>
</evidence>
<proteinExistence type="predicted"/>
<dbReference type="PANTHER" id="PTHR40048:SF1">
    <property type="entry name" value="RHAMNOSYL O-METHYLTRANSFERASE"/>
    <property type="match status" value="1"/>
</dbReference>
<evidence type="ECO:0000256" key="2">
    <source>
        <dbReference type="ARBA" id="ARBA00022679"/>
    </source>
</evidence>